<dbReference type="PANTHER" id="PTHR48050">
    <property type="entry name" value="STEROL 3-BETA-GLUCOSYLTRANSFERASE"/>
    <property type="match status" value="1"/>
</dbReference>
<dbReference type="RefSeq" id="WP_068136114.1">
    <property type="nucleotide sequence ID" value="NZ_CP042914.1"/>
</dbReference>
<name>A0A5B9QH24_9BACT</name>
<keyword evidence="1" id="KW-0808">Transferase</keyword>
<organism evidence="1 2">
    <name type="scientific">Roseimaritima ulvae</name>
    <dbReference type="NCBI Taxonomy" id="980254"/>
    <lineage>
        <taxon>Bacteria</taxon>
        <taxon>Pseudomonadati</taxon>
        <taxon>Planctomycetota</taxon>
        <taxon>Planctomycetia</taxon>
        <taxon>Pirellulales</taxon>
        <taxon>Pirellulaceae</taxon>
        <taxon>Roseimaritima</taxon>
    </lineage>
</organism>
<dbReference type="EMBL" id="CP042914">
    <property type="protein sequence ID" value="QEG38114.1"/>
    <property type="molecule type" value="Genomic_DNA"/>
</dbReference>
<dbReference type="GO" id="GO:0016758">
    <property type="term" value="F:hexosyltransferase activity"/>
    <property type="evidence" value="ECO:0007669"/>
    <property type="project" value="UniProtKB-ARBA"/>
</dbReference>
<dbReference type="PANTHER" id="PTHR48050:SF13">
    <property type="entry name" value="STEROL 3-BETA-GLUCOSYLTRANSFERASE UGT80A2"/>
    <property type="match status" value="1"/>
</dbReference>
<dbReference type="CDD" id="cd03784">
    <property type="entry name" value="GT1_Gtf-like"/>
    <property type="match status" value="1"/>
</dbReference>
<dbReference type="InterPro" id="IPR002213">
    <property type="entry name" value="UDP_glucos_trans"/>
</dbReference>
<dbReference type="SUPFAM" id="SSF53756">
    <property type="entry name" value="UDP-Glycosyltransferase/glycogen phosphorylase"/>
    <property type="match status" value="1"/>
</dbReference>
<keyword evidence="2" id="KW-1185">Reference proteome</keyword>
<sequence>MHLALVCPDMTGHLNPMTTLGRALSRQGHRVTLMGLPSSRAVAEARGLEFLEIGCPEFAAGELEADRALLGRLRGYSAVRLTGQMLRRAAAIVLRDAPEIARAEGIEGFVVDQVSPAGTSVAQSLELPFATVCNALAIHMEAGVPPVMMPWPYRQGSLARWRNRIGNRLLSFAAKPVFEEVNQFRDRHRLTPLVPLMPSHDELVQVAQQPAFLDFPREQLPDHFHYTGPWHEPDRDAELEFPWDKLDGRPILYASLGTLQNRLQGLFENIIAACAEQDVQLVLSLGRQEAELDLPTTSNAIIVPYAPQLPLLQQAVAVVTHGGLNTALETLAQGVPMVVIPMTNDQPGVARRAEALGAAAVVLPRSATVKRLRQAIAQVLQQPSYRESAERCQQQLKQAPNVTDAADLISRALTEQTRLTRTDQLQTKQNHSSAK</sequence>
<dbReference type="InterPro" id="IPR050426">
    <property type="entry name" value="Glycosyltransferase_28"/>
</dbReference>
<proteinExistence type="predicted"/>
<dbReference type="FunFam" id="3.40.50.2000:FF:000072">
    <property type="entry name" value="Glycosyl transferase"/>
    <property type="match status" value="1"/>
</dbReference>
<dbReference type="OrthoDB" id="9805366at2"/>
<dbReference type="AlphaFoldDB" id="A0A5B9QH24"/>
<dbReference type="Proteomes" id="UP000325286">
    <property type="component" value="Chromosome"/>
</dbReference>
<evidence type="ECO:0000313" key="2">
    <source>
        <dbReference type="Proteomes" id="UP000325286"/>
    </source>
</evidence>
<dbReference type="KEGG" id="rul:UC8_00670"/>
<reference evidence="1 2" key="1">
    <citation type="submission" date="2019-08" db="EMBL/GenBank/DDBJ databases">
        <title>Deep-cultivation of Planctomycetes and their phenomic and genomic characterization uncovers novel biology.</title>
        <authorList>
            <person name="Wiegand S."/>
            <person name="Jogler M."/>
            <person name="Boedeker C."/>
            <person name="Pinto D."/>
            <person name="Vollmers J."/>
            <person name="Rivas-Marin E."/>
            <person name="Kohn T."/>
            <person name="Peeters S.H."/>
            <person name="Heuer A."/>
            <person name="Rast P."/>
            <person name="Oberbeckmann S."/>
            <person name="Bunk B."/>
            <person name="Jeske O."/>
            <person name="Meyerdierks A."/>
            <person name="Storesund J.E."/>
            <person name="Kallscheuer N."/>
            <person name="Luecker S."/>
            <person name="Lage O.M."/>
            <person name="Pohl T."/>
            <person name="Merkel B.J."/>
            <person name="Hornburger P."/>
            <person name="Mueller R.-W."/>
            <person name="Bruemmer F."/>
            <person name="Labrenz M."/>
            <person name="Spormann A.M."/>
            <person name="Op den Camp H."/>
            <person name="Overmann J."/>
            <person name="Amann R."/>
            <person name="Jetten M.S.M."/>
            <person name="Mascher T."/>
            <person name="Medema M.H."/>
            <person name="Devos D.P."/>
            <person name="Kaster A.-K."/>
            <person name="Ovreas L."/>
            <person name="Rohde M."/>
            <person name="Galperin M.Y."/>
            <person name="Jogler C."/>
        </authorList>
    </citation>
    <scope>NUCLEOTIDE SEQUENCE [LARGE SCALE GENOMIC DNA]</scope>
    <source>
        <strain evidence="1 2">UC8</strain>
    </source>
</reference>
<protein>
    <submittedName>
        <fullName evidence="1">MurG-like transferase</fullName>
        <ecNumber evidence="1">2.4.1.276</ecNumber>
    </submittedName>
</protein>
<keyword evidence="1" id="KW-0328">Glycosyltransferase</keyword>
<dbReference type="GO" id="GO:0008194">
    <property type="term" value="F:UDP-glycosyltransferase activity"/>
    <property type="evidence" value="ECO:0007669"/>
    <property type="project" value="InterPro"/>
</dbReference>
<dbReference type="Pfam" id="PF00201">
    <property type="entry name" value="UDPGT"/>
    <property type="match status" value="1"/>
</dbReference>
<dbReference type="EC" id="2.4.1.276" evidence="1"/>
<dbReference type="Gene3D" id="3.40.50.2000">
    <property type="entry name" value="Glycogen Phosphorylase B"/>
    <property type="match status" value="2"/>
</dbReference>
<dbReference type="GO" id="GO:0017000">
    <property type="term" value="P:antibiotic biosynthetic process"/>
    <property type="evidence" value="ECO:0007669"/>
    <property type="project" value="UniProtKB-ARBA"/>
</dbReference>
<evidence type="ECO:0000313" key="1">
    <source>
        <dbReference type="EMBL" id="QEG38114.1"/>
    </source>
</evidence>
<gene>
    <name evidence="1" type="ORF">UC8_00670</name>
</gene>
<accession>A0A5B9QH24</accession>